<gene>
    <name evidence="13" type="primary">LOC106536633</name>
</gene>
<dbReference type="KEGG" id="alim:106536633"/>
<keyword evidence="12" id="KW-1185">Reference proteome</keyword>
<organism evidence="12 13">
    <name type="scientific">Austrofundulus limnaeus</name>
    <name type="common">Annual killifish</name>
    <dbReference type="NCBI Taxonomy" id="52670"/>
    <lineage>
        <taxon>Eukaryota</taxon>
        <taxon>Metazoa</taxon>
        <taxon>Chordata</taxon>
        <taxon>Craniata</taxon>
        <taxon>Vertebrata</taxon>
        <taxon>Euteleostomi</taxon>
        <taxon>Actinopterygii</taxon>
        <taxon>Neopterygii</taxon>
        <taxon>Teleostei</taxon>
        <taxon>Neoteleostei</taxon>
        <taxon>Acanthomorphata</taxon>
        <taxon>Ovalentaria</taxon>
        <taxon>Atherinomorphae</taxon>
        <taxon>Cyprinodontiformes</taxon>
        <taxon>Rivulidae</taxon>
        <taxon>Austrofundulus</taxon>
    </lineage>
</organism>
<feature type="transmembrane region" description="Helical" evidence="10">
    <location>
        <begin position="143"/>
        <end position="164"/>
    </location>
</feature>
<evidence type="ECO:0000256" key="6">
    <source>
        <dbReference type="ARBA" id="ARBA00023136"/>
    </source>
</evidence>
<keyword evidence="6 10" id="KW-0472">Membrane</keyword>
<dbReference type="InParanoid" id="A0A2I4DAZ3"/>
<evidence type="ECO:0000256" key="9">
    <source>
        <dbReference type="RuleBase" id="RU000688"/>
    </source>
</evidence>
<dbReference type="GO" id="GO:0045028">
    <property type="term" value="F:G protein-coupled purinergic nucleotide receptor activity"/>
    <property type="evidence" value="ECO:0007669"/>
    <property type="project" value="TreeGrafter"/>
</dbReference>
<evidence type="ECO:0000256" key="4">
    <source>
        <dbReference type="ARBA" id="ARBA00022989"/>
    </source>
</evidence>
<keyword evidence="5 9" id="KW-0297">G-protein coupled receptor</keyword>
<keyword evidence="8 9" id="KW-0807">Transducer</keyword>
<dbReference type="PROSITE" id="PS00237">
    <property type="entry name" value="G_PROTEIN_RECEP_F1_1"/>
    <property type="match status" value="1"/>
</dbReference>
<feature type="transmembrane region" description="Helical" evidence="10">
    <location>
        <begin position="30"/>
        <end position="52"/>
    </location>
</feature>
<evidence type="ECO:0000256" key="3">
    <source>
        <dbReference type="ARBA" id="ARBA00022692"/>
    </source>
</evidence>
<evidence type="ECO:0000256" key="5">
    <source>
        <dbReference type="ARBA" id="ARBA00023040"/>
    </source>
</evidence>
<evidence type="ECO:0000259" key="11">
    <source>
        <dbReference type="PROSITE" id="PS50262"/>
    </source>
</evidence>
<reference evidence="13" key="1">
    <citation type="submission" date="2025-08" db="UniProtKB">
        <authorList>
            <consortium name="RefSeq"/>
        </authorList>
    </citation>
    <scope>IDENTIFICATION</scope>
    <source>
        <strain evidence="13">Quisiro</strain>
        <tissue evidence="13">Liver</tissue>
    </source>
</reference>
<keyword evidence="3 9" id="KW-0812">Transmembrane</keyword>
<evidence type="ECO:0000256" key="7">
    <source>
        <dbReference type="ARBA" id="ARBA00023170"/>
    </source>
</evidence>
<evidence type="ECO:0000256" key="2">
    <source>
        <dbReference type="ARBA" id="ARBA00022475"/>
    </source>
</evidence>
<dbReference type="AlphaFoldDB" id="A0A2I4DAZ3"/>
<evidence type="ECO:0000313" key="12">
    <source>
        <dbReference type="Proteomes" id="UP000192220"/>
    </source>
</evidence>
<evidence type="ECO:0000256" key="10">
    <source>
        <dbReference type="SAM" id="Phobius"/>
    </source>
</evidence>
<evidence type="ECO:0000256" key="1">
    <source>
        <dbReference type="ARBA" id="ARBA00004651"/>
    </source>
</evidence>
<dbReference type="PROSITE" id="PS50262">
    <property type="entry name" value="G_PROTEIN_RECEP_F1_2"/>
    <property type="match status" value="1"/>
</dbReference>
<dbReference type="PANTHER" id="PTHR24233">
    <property type="entry name" value="P2Y PURINOCEPTOR-RELATED G-PROTEIN COUPLED RECEPTOR"/>
    <property type="match status" value="1"/>
</dbReference>
<dbReference type="OrthoDB" id="10005568at2759"/>
<sequence length="173" mass="19595">MSANISHPAVPVRAEQPSCVDNETLRVPLAVIYSVIFVLGLVGNLLALWVFFCVHCKKNSVRVFLINLAFADLLLVVCIPFRVHYHSVGNKWTLDPRLCKAVGHLFYMNMYISITLLGLISIDRYMKIYGSTKMRRRLQSTTWSTVLCAFIWTTAFALLLPFVISNKISDPNT</sequence>
<comment type="similarity">
    <text evidence="9">Belongs to the G-protein coupled receptor 1 family.</text>
</comment>
<keyword evidence="7 9" id="KW-0675">Receptor</keyword>
<comment type="subcellular location">
    <subcellularLocation>
        <location evidence="1">Cell membrane</location>
        <topology evidence="1">Multi-pass membrane protein</topology>
    </subcellularLocation>
</comment>
<dbReference type="RefSeq" id="XP_013889397.1">
    <property type="nucleotide sequence ID" value="XM_014033943.1"/>
</dbReference>
<dbReference type="InterPro" id="IPR000276">
    <property type="entry name" value="GPCR_Rhodpsn"/>
</dbReference>
<dbReference type="Gene3D" id="1.20.1070.10">
    <property type="entry name" value="Rhodopsin 7-helix transmembrane proteins"/>
    <property type="match status" value="1"/>
</dbReference>
<proteinExistence type="inferred from homology"/>
<dbReference type="SUPFAM" id="SSF81321">
    <property type="entry name" value="Family A G protein-coupled receptor-like"/>
    <property type="match status" value="1"/>
</dbReference>
<feature type="domain" description="G-protein coupled receptors family 1 profile" evidence="11">
    <location>
        <begin position="43"/>
        <end position="173"/>
    </location>
</feature>
<name>A0A2I4DAZ3_AUSLI</name>
<keyword evidence="4 10" id="KW-1133">Transmembrane helix</keyword>
<protein>
    <submittedName>
        <fullName evidence="13">Probable G-protein coupled receptor 34</fullName>
    </submittedName>
</protein>
<dbReference type="InterPro" id="IPR017452">
    <property type="entry name" value="GPCR_Rhodpsn_7TM"/>
</dbReference>
<feature type="transmembrane region" description="Helical" evidence="10">
    <location>
        <begin position="64"/>
        <end position="85"/>
    </location>
</feature>
<dbReference type="Proteomes" id="UP000192220">
    <property type="component" value="Unplaced"/>
</dbReference>
<evidence type="ECO:0000313" key="13">
    <source>
        <dbReference type="RefSeq" id="XP_013889397.1"/>
    </source>
</evidence>
<dbReference type="PANTHER" id="PTHR24233:SF1">
    <property type="entry name" value="G-PROTEIN COUPLED RECEPTOR 34-RELATED"/>
    <property type="match status" value="1"/>
</dbReference>
<dbReference type="PRINTS" id="PR00237">
    <property type="entry name" value="GPCRRHODOPSN"/>
</dbReference>
<feature type="transmembrane region" description="Helical" evidence="10">
    <location>
        <begin position="105"/>
        <end position="122"/>
    </location>
</feature>
<evidence type="ECO:0000256" key="8">
    <source>
        <dbReference type="ARBA" id="ARBA00023224"/>
    </source>
</evidence>
<dbReference type="Pfam" id="PF00001">
    <property type="entry name" value="7tm_1"/>
    <property type="match status" value="1"/>
</dbReference>
<accession>A0A2I4DAZ3</accession>
<keyword evidence="2" id="KW-1003">Cell membrane</keyword>
<dbReference type="GO" id="GO:0005886">
    <property type="term" value="C:plasma membrane"/>
    <property type="evidence" value="ECO:0007669"/>
    <property type="project" value="UniProtKB-SubCell"/>
</dbReference>
<dbReference type="GeneID" id="106536633"/>